<evidence type="ECO:0000313" key="3">
    <source>
        <dbReference type="Proteomes" id="UP000234190"/>
    </source>
</evidence>
<proteinExistence type="predicted"/>
<dbReference type="NCBIfam" id="TIGR03708">
    <property type="entry name" value="poly_P_AMP_trns"/>
    <property type="match status" value="1"/>
</dbReference>
<dbReference type="Pfam" id="PF03976">
    <property type="entry name" value="PPK2"/>
    <property type="match status" value="2"/>
</dbReference>
<name>A0A2N4U2U1_9BURK</name>
<dbReference type="InterPro" id="IPR022489">
    <property type="entry name" value="PolyP_AMP_Tfrase"/>
</dbReference>
<sequence>MTLFDAAESDPRLAGEQAKPLEAKLRTALLKAQYERVQKADRSLLIVLEGIPGGGKGASARLLNEWMDARHIRTVAFDKPSREDKAYPYFRRYWQKLPASGNISIVFGSWYQPLFEEAARKKPDQAVIQAHAEAIRHFETMLVREGIQVVKLWYHLSRDAQKRRTDELRANPETAWQVSPEDTKVWKKFARLRDAAALGISLTNTDHAPWCIIPGADESLRAITTGQVVLSALRRNLRVQSDAFVGTAAVPSSHPVIRLEDLDYDAALDSNEYEGQMAKWQARLANLARSKKFEKLPLILVFEGQDAAGKGGAIRRVTHTLDARQFHAIPISAPTPEELAHPYLWRFWRSIPKPGHVAIFDRSWYGRVLVERVEKYAKPDQWQRAYAEINHFEAQLRDSGALVLKFWLAVTKDEQLKRFRDRETSPFKSFKITPEDWRNRKKWDAYTLAANDVFARTNTPACPWHVLAANDKKHARVAVLEHIVKAVEQAL</sequence>
<dbReference type="AlphaFoldDB" id="A0A2N4U2U1"/>
<keyword evidence="3" id="KW-1185">Reference proteome</keyword>
<dbReference type="GO" id="GO:0043751">
    <property type="term" value="F:polyphosphate:AMP phosphotransferase activity"/>
    <property type="evidence" value="ECO:0007669"/>
    <property type="project" value="InterPro"/>
</dbReference>
<gene>
    <name evidence="2" type="primary">pap</name>
    <name evidence="2" type="ORF">CR159_13615</name>
</gene>
<dbReference type="PANTHER" id="PTHR34383:SF3">
    <property type="entry name" value="POLYPHOSPHATE:AMP PHOSPHOTRANSFERASE"/>
    <property type="match status" value="1"/>
</dbReference>
<dbReference type="SUPFAM" id="SSF52540">
    <property type="entry name" value="P-loop containing nucleoside triphosphate hydrolases"/>
    <property type="match status" value="2"/>
</dbReference>
<dbReference type="Proteomes" id="UP000234190">
    <property type="component" value="Unassembled WGS sequence"/>
</dbReference>
<dbReference type="InterPro" id="IPR027417">
    <property type="entry name" value="P-loop_NTPase"/>
</dbReference>
<comment type="caution">
    <text evidence="2">The sequence shown here is derived from an EMBL/GenBank/DDBJ whole genome shotgun (WGS) entry which is preliminary data.</text>
</comment>
<protein>
    <submittedName>
        <fullName evidence="2">Polyphosphate:AMP phosphotransferase</fullName>
    </submittedName>
</protein>
<reference evidence="2 3" key="1">
    <citation type="submission" date="2017-10" db="EMBL/GenBank/DDBJ databases">
        <title>Two draft genome sequences of Pusillimonas sp. strains isolated from a nitrate- and radionuclide-contaminated groundwater in Russia.</title>
        <authorList>
            <person name="Grouzdev D.S."/>
            <person name="Tourova T.P."/>
            <person name="Goeva M.A."/>
            <person name="Babich T.L."/>
            <person name="Sokolova D.S."/>
            <person name="Abdullin R."/>
            <person name="Poltaraus A.B."/>
            <person name="Toshchakov S.V."/>
            <person name="Nazina T.N."/>
        </authorList>
    </citation>
    <scope>NUCLEOTIDE SEQUENCE [LARGE SCALE GENOMIC DNA]</scope>
    <source>
        <strain evidence="2 3">JR1/69-3-13</strain>
    </source>
</reference>
<keyword evidence="2" id="KW-0808">Transferase</keyword>
<organism evidence="2 3">
    <name type="scientific">Pollutimonas subterranea</name>
    <dbReference type="NCBI Taxonomy" id="2045210"/>
    <lineage>
        <taxon>Bacteria</taxon>
        <taxon>Pseudomonadati</taxon>
        <taxon>Pseudomonadota</taxon>
        <taxon>Betaproteobacteria</taxon>
        <taxon>Burkholderiales</taxon>
        <taxon>Alcaligenaceae</taxon>
        <taxon>Pollutimonas</taxon>
    </lineage>
</organism>
<dbReference type="Gene3D" id="3.40.50.300">
    <property type="entry name" value="P-loop containing nucleotide triphosphate hydrolases"/>
    <property type="match status" value="2"/>
</dbReference>
<dbReference type="PANTHER" id="PTHR34383">
    <property type="entry name" value="POLYPHOSPHATE:AMP PHOSPHOTRANSFERASE-RELATED"/>
    <property type="match status" value="1"/>
</dbReference>
<dbReference type="GO" id="GO:0006797">
    <property type="term" value="P:polyphosphate metabolic process"/>
    <property type="evidence" value="ECO:0007669"/>
    <property type="project" value="InterPro"/>
</dbReference>
<dbReference type="RefSeq" id="WP_102074504.1">
    <property type="nucleotide sequence ID" value="NZ_PDNW01000011.1"/>
</dbReference>
<feature type="domain" description="Polyphosphate kinase-2-related" evidence="1">
    <location>
        <begin position="268"/>
        <end position="489"/>
    </location>
</feature>
<accession>A0A2N4U2U1</accession>
<dbReference type="InterPro" id="IPR022488">
    <property type="entry name" value="PPK2-related"/>
</dbReference>
<feature type="domain" description="Polyphosphate kinase-2-related" evidence="1">
    <location>
        <begin position="22"/>
        <end position="234"/>
    </location>
</feature>
<dbReference type="EMBL" id="PDNW01000011">
    <property type="protein sequence ID" value="PLC49336.1"/>
    <property type="molecule type" value="Genomic_DNA"/>
</dbReference>
<dbReference type="OrthoDB" id="9775224at2"/>
<evidence type="ECO:0000313" key="2">
    <source>
        <dbReference type="EMBL" id="PLC49336.1"/>
    </source>
</evidence>
<evidence type="ECO:0000259" key="1">
    <source>
        <dbReference type="Pfam" id="PF03976"/>
    </source>
</evidence>